<accession>A0A9Q8YBM4</accession>
<dbReference type="AlphaFoldDB" id="A0A9Q8YBM4"/>
<name>A0A9Q8YBM4_ENSAD</name>
<dbReference type="EMBL" id="CP098807">
    <property type="protein sequence ID" value="USJ24724.1"/>
    <property type="molecule type" value="Genomic_DNA"/>
</dbReference>
<dbReference type="InterPro" id="IPR056919">
    <property type="entry name" value="Phage_TAC_18"/>
</dbReference>
<protein>
    <submittedName>
        <fullName evidence="1">Uncharacterized protein</fullName>
    </submittedName>
</protein>
<dbReference type="Proteomes" id="UP001055460">
    <property type="component" value="Chromosome"/>
</dbReference>
<proteinExistence type="predicted"/>
<gene>
    <name evidence="1" type="ORF">NE863_07090</name>
</gene>
<evidence type="ECO:0000313" key="2">
    <source>
        <dbReference type="Proteomes" id="UP001055460"/>
    </source>
</evidence>
<dbReference type="Pfam" id="PF23812">
    <property type="entry name" value="Phage_TAC_18"/>
    <property type="match status" value="1"/>
</dbReference>
<sequence>MPEHGTFIWDWFWELRQSQPPGFLGPVPISNLELQAWCQLCGNIVTREEVGILRAMDARFCAEIEKESEAIRVRESQI</sequence>
<reference evidence="1" key="1">
    <citation type="submission" date="2022-06" db="EMBL/GenBank/DDBJ databases">
        <title>Physiological and biochemical characterization and genomic elucidation of a strain of the genus Ensifer adhaerens M8 that combines arsenic oxidation and chromium reduction.</title>
        <authorList>
            <person name="Li X."/>
            <person name="Yu c."/>
        </authorList>
    </citation>
    <scope>NUCLEOTIDE SEQUENCE</scope>
    <source>
        <strain evidence="1">M8</strain>
    </source>
</reference>
<organism evidence="1 2">
    <name type="scientific">Ensifer adhaerens</name>
    <name type="common">Sinorhizobium morelense</name>
    <dbReference type="NCBI Taxonomy" id="106592"/>
    <lineage>
        <taxon>Bacteria</taxon>
        <taxon>Pseudomonadati</taxon>
        <taxon>Pseudomonadota</taxon>
        <taxon>Alphaproteobacteria</taxon>
        <taxon>Hyphomicrobiales</taxon>
        <taxon>Rhizobiaceae</taxon>
        <taxon>Sinorhizobium/Ensifer group</taxon>
        <taxon>Ensifer</taxon>
    </lineage>
</organism>
<evidence type="ECO:0000313" key="1">
    <source>
        <dbReference type="EMBL" id="USJ24724.1"/>
    </source>
</evidence>
<dbReference type="RefSeq" id="WP_252160528.1">
    <property type="nucleotide sequence ID" value="NZ_CP098807.1"/>
</dbReference>